<protein>
    <recommendedName>
        <fullName evidence="4">Lipoprotein</fullName>
    </recommendedName>
</protein>
<evidence type="ECO:0000313" key="2">
    <source>
        <dbReference type="EMBL" id="MCF1599875.1"/>
    </source>
</evidence>
<dbReference type="AlphaFoldDB" id="A0A9X1TR55"/>
<dbReference type="EMBL" id="JAKEIP010000371">
    <property type="protein sequence ID" value="MCF1599875.1"/>
    <property type="molecule type" value="Genomic_DNA"/>
</dbReference>
<evidence type="ECO:0000256" key="1">
    <source>
        <dbReference type="SAM" id="SignalP"/>
    </source>
</evidence>
<accession>A0A9X1TR55</accession>
<feature type="chain" id="PRO_5040776561" description="Lipoprotein" evidence="1">
    <location>
        <begin position="27"/>
        <end position="287"/>
    </location>
</feature>
<proteinExistence type="predicted"/>
<name>A0A9X1TR55_STRM4</name>
<dbReference type="Proteomes" id="UP001139384">
    <property type="component" value="Unassembled WGS sequence"/>
</dbReference>
<evidence type="ECO:0000313" key="3">
    <source>
        <dbReference type="Proteomes" id="UP001139384"/>
    </source>
</evidence>
<gene>
    <name evidence="2" type="ORF">L0P92_40970</name>
</gene>
<organism evidence="2 3">
    <name type="scientific">Streptomyces muensis</name>
    <dbReference type="NCBI Taxonomy" id="1077944"/>
    <lineage>
        <taxon>Bacteria</taxon>
        <taxon>Bacillati</taxon>
        <taxon>Actinomycetota</taxon>
        <taxon>Actinomycetes</taxon>
        <taxon>Kitasatosporales</taxon>
        <taxon>Streptomycetaceae</taxon>
        <taxon>Streptomyces</taxon>
    </lineage>
</organism>
<reference evidence="2" key="1">
    <citation type="submission" date="2022-01" db="EMBL/GenBank/DDBJ databases">
        <title>Draft Genome Sequences of Seven Type Strains of the Genus Streptomyces.</title>
        <authorList>
            <person name="Aziz S."/>
            <person name="Coretto E."/>
            <person name="Chronakova A."/>
            <person name="Sproer C."/>
            <person name="Huber K."/>
            <person name="Nouioui I."/>
            <person name="Gross H."/>
        </authorList>
    </citation>
    <scope>NUCLEOTIDE SEQUENCE</scope>
    <source>
        <strain evidence="2">DSM 103493</strain>
    </source>
</reference>
<comment type="caution">
    <text evidence="2">The sequence shown here is derived from an EMBL/GenBank/DDBJ whole genome shotgun (WGS) entry which is preliminary data.</text>
</comment>
<dbReference type="RefSeq" id="WP_234768222.1">
    <property type="nucleotide sequence ID" value="NZ_JAKEIP010000371.1"/>
</dbReference>
<evidence type="ECO:0008006" key="4">
    <source>
        <dbReference type="Google" id="ProtNLM"/>
    </source>
</evidence>
<keyword evidence="1" id="KW-0732">Signal</keyword>
<feature type="signal peptide" evidence="1">
    <location>
        <begin position="1"/>
        <end position="26"/>
    </location>
</feature>
<sequence>MRTTASRTVRMLAALALSATGCGAGAAGSDTSEEPPDTRPRAVEVARAWDGSRAATIWREGFYPMADPVQLPEDAFHDDTDKEAYLSQNFVLRGDLPQTTEREGKVTWRNGDSLALPLLGAREAYEKLDTNDSPGPRLTVTGAELGETTLATSRGPATVPAWLFTIEGYDTPLKRIALDASKPPKSPIEPVGSPSGRLWELSQVAEVAADGRSVTVLAHHGACDDGPAVDVLETDGSVVLSGYVVGTRDGACTLQLLGEKVTVALDRPLGDRILLDAFAGRPMRGTD</sequence>
<keyword evidence="3" id="KW-1185">Reference proteome</keyword>
<dbReference type="PROSITE" id="PS51257">
    <property type="entry name" value="PROKAR_LIPOPROTEIN"/>
    <property type="match status" value="1"/>
</dbReference>